<keyword evidence="1" id="KW-0812">Transmembrane</keyword>
<protein>
    <submittedName>
        <fullName evidence="2">Uncharacterized protein</fullName>
    </submittedName>
</protein>
<sequence length="224" mass="25306">MTSIANAPNPFTPLAWLEPNVALHVEVSRYITAMTIGGFVWDIAVNLDSDYQLLFKNKIKYPTIVYYISRIFTLAYIIANFILQIASLKDCQAMMYIQGAFMALSQTTTSLLFLIRVQAVYRGNKLVLVTFCILWLLVLAFSIIFPVHLRAKHIEPTRGCINSSFTNYAEGFIASVIGYDSAVFVVITYRILLSSVLEEGKKARVRAFFGFQHLPAVSQNAVRW</sequence>
<dbReference type="Proteomes" id="UP000297245">
    <property type="component" value="Unassembled WGS sequence"/>
</dbReference>
<dbReference type="AlphaFoldDB" id="A0A4S8MA12"/>
<organism evidence="2 3">
    <name type="scientific">Dendrothele bispora (strain CBS 962.96)</name>
    <dbReference type="NCBI Taxonomy" id="1314807"/>
    <lineage>
        <taxon>Eukaryota</taxon>
        <taxon>Fungi</taxon>
        <taxon>Dikarya</taxon>
        <taxon>Basidiomycota</taxon>
        <taxon>Agaricomycotina</taxon>
        <taxon>Agaricomycetes</taxon>
        <taxon>Agaricomycetidae</taxon>
        <taxon>Agaricales</taxon>
        <taxon>Agaricales incertae sedis</taxon>
        <taxon>Dendrothele</taxon>
    </lineage>
</organism>
<evidence type="ECO:0000313" key="3">
    <source>
        <dbReference type="Proteomes" id="UP000297245"/>
    </source>
</evidence>
<name>A0A4S8MA12_DENBC</name>
<accession>A0A4S8MA12</accession>
<proteinExistence type="predicted"/>
<keyword evidence="1" id="KW-0472">Membrane</keyword>
<gene>
    <name evidence="2" type="ORF">K435DRAFT_818618</name>
</gene>
<feature type="transmembrane region" description="Helical" evidence="1">
    <location>
        <begin position="172"/>
        <end position="192"/>
    </location>
</feature>
<evidence type="ECO:0000256" key="1">
    <source>
        <dbReference type="SAM" id="Phobius"/>
    </source>
</evidence>
<keyword evidence="3" id="KW-1185">Reference proteome</keyword>
<reference evidence="2 3" key="1">
    <citation type="journal article" date="2019" name="Nat. Ecol. Evol.">
        <title>Megaphylogeny resolves global patterns of mushroom evolution.</title>
        <authorList>
            <person name="Varga T."/>
            <person name="Krizsan K."/>
            <person name="Foldi C."/>
            <person name="Dima B."/>
            <person name="Sanchez-Garcia M."/>
            <person name="Sanchez-Ramirez S."/>
            <person name="Szollosi G.J."/>
            <person name="Szarkandi J.G."/>
            <person name="Papp V."/>
            <person name="Albert L."/>
            <person name="Andreopoulos W."/>
            <person name="Angelini C."/>
            <person name="Antonin V."/>
            <person name="Barry K.W."/>
            <person name="Bougher N.L."/>
            <person name="Buchanan P."/>
            <person name="Buyck B."/>
            <person name="Bense V."/>
            <person name="Catcheside P."/>
            <person name="Chovatia M."/>
            <person name="Cooper J."/>
            <person name="Damon W."/>
            <person name="Desjardin D."/>
            <person name="Finy P."/>
            <person name="Geml J."/>
            <person name="Haridas S."/>
            <person name="Hughes K."/>
            <person name="Justo A."/>
            <person name="Karasinski D."/>
            <person name="Kautmanova I."/>
            <person name="Kiss B."/>
            <person name="Kocsube S."/>
            <person name="Kotiranta H."/>
            <person name="LaButti K.M."/>
            <person name="Lechner B.E."/>
            <person name="Liimatainen K."/>
            <person name="Lipzen A."/>
            <person name="Lukacs Z."/>
            <person name="Mihaltcheva S."/>
            <person name="Morgado L.N."/>
            <person name="Niskanen T."/>
            <person name="Noordeloos M.E."/>
            <person name="Ohm R.A."/>
            <person name="Ortiz-Santana B."/>
            <person name="Ovrebo C."/>
            <person name="Racz N."/>
            <person name="Riley R."/>
            <person name="Savchenko A."/>
            <person name="Shiryaev A."/>
            <person name="Soop K."/>
            <person name="Spirin V."/>
            <person name="Szebenyi C."/>
            <person name="Tomsovsky M."/>
            <person name="Tulloss R.E."/>
            <person name="Uehling J."/>
            <person name="Grigoriev I.V."/>
            <person name="Vagvolgyi C."/>
            <person name="Papp T."/>
            <person name="Martin F.M."/>
            <person name="Miettinen O."/>
            <person name="Hibbett D.S."/>
            <person name="Nagy L.G."/>
        </authorList>
    </citation>
    <scope>NUCLEOTIDE SEQUENCE [LARGE SCALE GENOMIC DNA]</scope>
    <source>
        <strain evidence="2 3">CBS 962.96</strain>
    </source>
</reference>
<feature type="transmembrane region" description="Helical" evidence="1">
    <location>
        <begin position="93"/>
        <end position="114"/>
    </location>
</feature>
<dbReference type="EMBL" id="ML179122">
    <property type="protein sequence ID" value="THU99267.1"/>
    <property type="molecule type" value="Genomic_DNA"/>
</dbReference>
<feature type="transmembrane region" description="Helical" evidence="1">
    <location>
        <begin position="64"/>
        <end position="87"/>
    </location>
</feature>
<keyword evidence="1" id="KW-1133">Transmembrane helix</keyword>
<dbReference type="OrthoDB" id="3038990at2759"/>
<evidence type="ECO:0000313" key="2">
    <source>
        <dbReference type="EMBL" id="THU99267.1"/>
    </source>
</evidence>
<feature type="transmembrane region" description="Helical" evidence="1">
    <location>
        <begin position="126"/>
        <end position="149"/>
    </location>
</feature>